<comment type="caution">
    <text evidence="3">The sequence shown here is derived from an EMBL/GenBank/DDBJ whole genome shotgun (WGS) entry which is preliminary data.</text>
</comment>
<feature type="region of interest" description="Disordered" evidence="1">
    <location>
        <begin position="769"/>
        <end position="836"/>
    </location>
</feature>
<feature type="region of interest" description="Disordered" evidence="1">
    <location>
        <begin position="274"/>
        <end position="301"/>
    </location>
</feature>
<feature type="domain" description="PH" evidence="2">
    <location>
        <begin position="156"/>
        <end position="248"/>
    </location>
</feature>
<feature type="compositionally biased region" description="Polar residues" evidence="1">
    <location>
        <begin position="1292"/>
        <end position="1316"/>
    </location>
</feature>
<feature type="compositionally biased region" description="Polar residues" evidence="1">
    <location>
        <begin position="1644"/>
        <end position="1663"/>
    </location>
</feature>
<feature type="compositionally biased region" description="Polar residues" evidence="1">
    <location>
        <begin position="15"/>
        <end position="29"/>
    </location>
</feature>
<feature type="region of interest" description="Disordered" evidence="1">
    <location>
        <begin position="487"/>
        <end position="594"/>
    </location>
</feature>
<feature type="compositionally biased region" description="Basic and acidic residues" evidence="1">
    <location>
        <begin position="783"/>
        <end position="800"/>
    </location>
</feature>
<dbReference type="InterPro" id="IPR055251">
    <property type="entry name" value="SOS1_NGEF_PH"/>
</dbReference>
<feature type="compositionally biased region" description="Low complexity" evidence="1">
    <location>
        <begin position="1548"/>
        <end position="1560"/>
    </location>
</feature>
<dbReference type="SUPFAM" id="SSF48065">
    <property type="entry name" value="DBL homology domain (DH-domain)"/>
    <property type="match status" value="1"/>
</dbReference>
<name>A0ABQ8LZQ5_LABRO</name>
<proteinExistence type="predicted"/>
<dbReference type="PANTHER" id="PTHR45924:SF3">
    <property type="entry name" value="PLECKSTRIN HOMOLOGY DOMAIN-CONTAINING FAMILY G MEMBER 2"/>
    <property type="match status" value="1"/>
</dbReference>
<feature type="compositionally biased region" description="Polar residues" evidence="1">
    <location>
        <begin position="801"/>
        <end position="810"/>
    </location>
</feature>
<dbReference type="InterPro" id="IPR001849">
    <property type="entry name" value="PH_domain"/>
</dbReference>
<feature type="compositionally biased region" description="Polar residues" evidence="1">
    <location>
        <begin position="1416"/>
        <end position="1437"/>
    </location>
</feature>
<feature type="region of interest" description="Disordered" evidence="1">
    <location>
        <begin position="937"/>
        <end position="956"/>
    </location>
</feature>
<dbReference type="Gene3D" id="2.30.29.30">
    <property type="entry name" value="Pleckstrin-homology domain (PH domain)/Phosphotyrosine-binding domain (PTB)"/>
    <property type="match status" value="1"/>
</dbReference>
<feature type="compositionally biased region" description="Basic and acidic residues" evidence="1">
    <location>
        <begin position="1"/>
        <end position="10"/>
    </location>
</feature>
<feature type="region of interest" description="Disordered" evidence="1">
    <location>
        <begin position="2211"/>
        <end position="2232"/>
    </location>
</feature>
<feature type="compositionally biased region" description="Low complexity" evidence="1">
    <location>
        <begin position="64"/>
        <end position="74"/>
    </location>
</feature>
<feature type="region of interest" description="Disordered" evidence="1">
    <location>
        <begin position="1642"/>
        <end position="1711"/>
    </location>
</feature>
<feature type="compositionally biased region" description="Polar residues" evidence="1">
    <location>
        <begin position="1444"/>
        <end position="1457"/>
    </location>
</feature>
<organism evidence="3 4">
    <name type="scientific">Labeo rohita</name>
    <name type="common">Indian major carp</name>
    <name type="synonym">Cyprinus rohita</name>
    <dbReference type="NCBI Taxonomy" id="84645"/>
    <lineage>
        <taxon>Eukaryota</taxon>
        <taxon>Metazoa</taxon>
        <taxon>Chordata</taxon>
        <taxon>Craniata</taxon>
        <taxon>Vertebrata</taxon>
        <taxon>Euteleostomi</taxon>
        <taxon>Actinopterygii</taxon>
        <taxon>Neopterygii</taxon>
        <taxon>Teleostei</taxon>
        <taxon>Ostariophysi</taxon>
        <taxon>Cypriniformes</taxon>
        <taxon>Cyprinidae</taxon>
        <taxon>Labeoninae</taxon>
        <taxon>Labeonini</taxon>
        <taxon>Labeo</taxon>
    </lineage>
</organism>
<evidence type="ECO:0000256" key="1">
    <source>
        <dbReference type="SAM" id="MobiDB-lite"/>
    </source>
</evidence>
<evidence type="ECO:0000259" key="2">
    <source>
        <dbReference type="PROSITE" id="PS50003"/>
    </source>
</evidence>
<dbReference type="PANTHER" id="PTHR45924">
    <property type="entry name" value="FI17866P1"/>
    <property type="match status" value="1"/>
</dbReference>
<feature type="region of interest" description="Disordered" evidence="1">
    <location>
        <begin position="1731"/>
        <end position="1752"/>
    </location>
</feature>
<accession>A0ABQ8LZQ5</accession>
<feature type="compositionally biased region" description="Polar residues" evidence="1">
    <location>
        <begin position="2007"/>
        <end position="2028"/>
    </location>
</feature>
<feature type="compositionally biased region" description="Polar residues" evidence="1">
    <location>
        <begin position="2124"/>
        <end position="2143"/>
    </location>
</feature>
<feature type="compositionally biased region" description="Gly residues" evidence="1">
    <location>
        <begin position="54"/>
        <end position="63"/>
    </location>
</feature>
<feature type="compositionally biased region" description="Basic and acidic residues" evidence="1">
    <location>
        <begin position="487"/>
        <end position="519"/>
    </location>
</feature>
<feature type="compositionally biased region" description="Polar residues" evidence="1">
    <location>
        <begin position="820"/>
        <end position="836"/>
    </location>
</feature>
<feature type="compositionally biased region" description="Low complexity" evidence="1">
    <location>
        <begin position="1497"/>
        <end position="1512"/>
    </location>
</feature>
<dbReference type="PROSITE" id="PS50003">
    <property type="entry name" value="PH_DOMAIN"/>
    <property type="match status" value="1"/>
</dbReference>
<keyword evidence="4" id="KW-1185">Reference proteome</keyword>
<dbReference type="EMBL" id="JACTAM010000015">
    <property type="protein sequence ID" value="KAI2656122.1"/>
    <property type="molecule type" value="Genomic_DNA"/>
</dbReference>
<feature type="region of interest" description="Disordered" evidence="1">
    <location>
        <begin position="1388"/>
        <end position="1533"/>
    </location>
</feature>
<feature type="compositionally biased region" description="Low complexity" evidence="1">
    <location>
        <begin position="1731"/>
        <end position="1750"/>
    </location>
</feature>
<gene>
    <name evidence="3" type="ORF">H4Q32_012950</name>
</gene>
<feature type="region of interest" description="Disordered" evidence="1">
    <location>
        <begin position="1995"/>
        <end position="2092"/>
    </location>
</feature>
<feature type="compositionally biased region" description="Low complexity" evidence="1">
    <location>
        <begin position="2211"/>
        <end position="2230"/>
    </location>
</feature>
<feature type="compositionally biased region" description="Polar residues" evidence="1">
    <location>
        <begin position="1674"/>
        <end position="1686"/>
    </location>
</feature>
<feature type="compositionally biased region" description="Polar residues" evidence="1">
    <location>
        <begin position="537"/>
        <end position="555"/>
    </location>
</feature>
<feature type="compositionally biased region" description="Low complexity" evidence="1">
    <location>
        <begin position="2063"/>
        <end position="2075"/>
    </location>
</feature>
<evidence type="ECO:0000313" key="4">
    <source>
        <dbReference type="Proteomes" id="UP000830375"/>
    </source>
</evidence>
<reference evidence="3 4" key="1">
    <citation type="submission" date="2022-01" db="EMBL/GenBank/DDBJ databases">
        <title>A high-quality chromosome-level genome assembly of rohu carp, Labeo rohita.</title>
        <authorList>
            <person name="Arick M.A. II"/>
            <person name="Hsu C.-Y."/>
            <person name="Magbanua Z."/>
            <person name="Pechanova O."/>
            <person name="Grover C."/>
            <person name="Miller E."/>
            <person name="Thrash A."/>
            <person name="Ezzel L."/>
            <person name="Alam S."/>
            <person name="Benzie J."/>
            <person name="Hamilton M."/>
            <person name="Karsi A."/>
            <person name="Lawrence M.L."/>
            <person name="Peterson D.G."/>
        </authorList>
    </citation>
    <scope>NUCLEOTIDE SEQUENCE [LARGE SCALE GENOMIC DNA]</scope>
    <source>
        <strain evidence="4">BAU-BD-2019</strain>
        <tissue evidence="3">Blood</tissue>
    </source>
</reference>
<dbReference type="Pfam" id="PF22697">
    <property type="entry name" value="SOS1_NGEF_PH"/>
    <property type="match status" value="1"/>
</dbReference>
<feature type="compositionally biased region" description="Polar residues" evidence="1">
    <location>
        <begin position="1388"/>
        <end position="1405"/>
    </location>
</feature>
<feature type="region of interest" description="Disordered" evidence="1">
    <location>
        <begin position="1250"/>
        <end position="1316"/>
    </location>
</feature>
<dbReference type="InterPro" id="IPR035899">
    <property type="entry name" value="DBL_dom_sf"/>
</dbReference>
<feature type="region of interest" description="Disordered" evidence="1">
    <location>
        <begin position="1"/>
        <end position="91"/>
    </location>
</feature>
<feature type="compositionally biased region" description="Polar residues" evidence="1">
    <location>
        <begin position="2152"/>
        <end position="2166"/>
    </location>
</feature>
<dbReference type="InterPro" id="IPR011993">
    <property type="entry name" value="PH-like_dom_sf"/>
</dbReference>
<feature type="compositionally biased region" description="Polar residues" evidence="1">
    <location>
        <begin position="2035"/>
        <end position="2048"/>
    </location>
</feature>
<feature type="compositionally biased region" description="Polar residues" evidence="1">
    <location>
        <begin position="1478"/>
        <end position="1496"/>
    </location>
</feature>
<protein>
    <submittedName>
        <fullName evidence="3">Pleckstrin homology domain-containing family G member 3</fullName>
    </submittedName>
</protein>
<sequence length="2381" mass="258942">MRLHRPESTCRDYSIPTSLVKSRTGPSTDFHTEEEKIRKVNSGVPGGPDSSGPKSGGPGGPDSGGSKSAGPGEPDSGDPKSGGPGGPDSVLRDCMKNESLVRFFQERQATLCHSLPLETYLLKPELSKHFDKSDPGYEVVEDAIITMTAVACGFGELVLEGSFRVQRVKKERAFFLFDKMLLIAKKRLDHFIYSTHIFCCNLLLVENMKDPLCFKVSDQTIPKQQHVVQAKNQEEKRLWLHYLKRMIVENHPASLPQKARQVLGDNFCQSPQFDQEPIRKPMPSPRLDDVHNYHRGRRQSEPPEFIYTPEKAKKSLPLLLEGNLPYKRGRRQSAPAKDIEAAFQQSAMGFVYTFGITAEVKCFSKVQFLYIHASVHLMGFQADSDGELCPQADSMGSSGSTSTLASSVIEVESGRDDLALCQDEDDMTPLPPPPTLSITEEIMQFINESRARQGMAELMTEVMTPESPEVQPLEPQQLDESKPLIAEVDKSKHQTNDTERSEPEETLVDRSDKDEDNHPSCEANSASPEELEKASSLLHTSKEVNQSGELTLPESSHTESSKPEMVTTTSEQGEKDTEDSVKNEEPHLSDNLDKTTDETACEAKSACAHIATTVKATDSSLVLKVEPEQKLTKSDKQIIEKIRSYYEAAEAGVEEGQTARRNSFSHIPAGLVKDSVSRFNVCIRQDSLVESESSRLDCVETDAASSLLPTSDQVDHNFNPGESADTAIPLAHSDVIQEQKELLNSKTTDKKDKDVCEFNPCMELWKEKERTGQGSNNNLKVPLSKEKSCGEHTDVSEKNDTSLNCTTSQVQHKHERSQCDPDTSNLQTTETADTSLQCGSRTKVRMSSNGNLDSLPNQIKVGRWSRQGKVVTCSRTLYEAMEEVPDLGFFEGGPVNQCLVENSEKILNKVQMLARMYTAKASSMKVPLHQKKTRVSRGAWAVEGKGSTSPKSREVQLHQGDIRILNQPTEESSVSTPTEPFGHIILREKLSTKYHQENDCNLIGPPDEISTNASNSLYFSSAESSATSIQTLTTVMESVISDHRESSLEKCESKVQEEALSHSTCLGVEPEMSPNLASVPLDKHDNVQENNSYAVDKSIAINSTEEGQILQEENTDFVSNSCPSSELIIDPLIMKHLEDETHSVEEKMDLTVQHCETILSIDEMHTGHLNSNQARADAETTSMEEITPVVSTVSELGVCPPVQSAASLKNCVLNTAVIFEGSEHLYPVVQLQEDRTCSTQLMPLLGSCGKSSSLDVKSKEDLSNNSKTLSPPSTPPVGGPPLDELPRAPHTSLWTEEQIQDTSASGLSPHKQSFSQALNDKPSNVLFGCGRPLDAKPPSAFSPNLRMRSPSPVRGAQNPRLSSPASALSKSLAASCISQTISQTMAKRGANLQTASPPLPTSSVRLRSPSPKPITLDSSAESGLRSTSSTGVGSQPLRSCPSPFRSNSLRSSPATVQSPPPYRSQRSVSPAPPVSLHSAPSVNSLNSATLEQPSYTSLNGNNNNNNSLSNNGWATNHKKAPQSNAGGLTHFHDPQRTTLHNRVARPFPSSEPSSRVQSPSICPSPVTRICSPPPAPNHSSHLVTKPPNPRAPRQGGFFTPLSLEISRSTSACSLSPCESPRITSPPPIGIPASVWGFANPQPRNPSLTNASSPTKVETNSTQRGPRIISPTPVGMSSCSATNSQSQRRLRGTSLPFVALGDRPPSPTRYERRSWAESGRWSVGSELGLISPRGGSYSGSPSSISPGPLSPVRLATTSHSGKHFTSIAWPDVHDMLIKYNTEPNTETETEQDDIEVAESTCRSTLICPYVAPANPNLRESPIQCLTEGKTEDSVPNQGSKTTLKTSYATTVNLQIAGSGRIASFSNAQVSLTQTLSPVADSQSRRRNCDTMLYTPTLENHKGMAKSQSRHLPRILNTLKFKTEEQIQDTSASGLSPHRHSFSPALNGKPSNVLFGCGRPLDAKPPSAFSPNLRMRSPFPVRVRQFLKLWPLPTSSVRLRSPSPKPITLDSSAESGLRSTSSTGVGSQPLRSCPSPFRSNSLRSSPATVQSPPPYRSQRVARPFPSSEPSSRVQSPSICPSPVSRIFSPPPAPNHSSHLINIRITSPPPIGIPASVWGFANSQPRNPSLTNASSPTKVETNSTQRCPRIISPTPVGTSSCSATNSQSQKRLRGTSLPFVALGDRPPSPTRYERRSWAESGRWSVGSELGLISPRGGSYSGSPSSISPGPLSPVRLATTSHSGKHFTSIAWPDVHDMLIKYNTEPNTETETEQDDIEVAESTCRSTLICPYVTPASPNLRESPIQCLTEDKTEDSVPNQGSKTTLKTSYATTVNLQIAGSGRIASFSNAQVSLTQTLSPVADSQSRRRVSINSCNFSLQNCKRL</sequence>
<dbReference type="SUPFAM" id="SSF50729">
    <property type="entry name" value="PH domain-like"/>
    <property type="match status" value="1"/>
</dbReference>
<feature type="region of interest" description="Disordered" evidence="1">
    <location>
        <begin position="1544"/>
        <end position="1563"/>
    </location>
</feature>
<feature type="compositionally biased region" description="Basic and acidic residues" evidence="1">
    <location>
        <begin position="572"/>
        <end position="594"/>
    </location>
</feature>
<feature type="region of interest" description="Disordered" evidence="1">
    <location>
        <begin position="2124"/>
        <end position="2196"/>
    </location>
</feature>
<dbReference type="Gene3D" id="1.20.900.10">
    <property type="entry name" value="Dbl homology (DH) domain"/>
    <property type="match status" value="1"/>
</dbReference>
<dbReference type="Proteomes" id="UP000830375">
    <property type="component" value="Unassembled WGS sequence"/>
</dbReference>
<feature type="region of interest" description="Disordered" evidence="1">
    <location>
        <begin position="1328"/>
        <end position="1366"/>
    </location>
</feature>
<evidence type="ECO:0000313" key="3">
    <source>
        <dbReference type="EMBL" id="KAI2656122.1"/>
    </source>
</evidence>
<dbReference type="SMART" id="SM00233">
    <property type="entry name" value="PH"/>
    <property type="match status" value="1"/>
</dbReference>